<evidence type="ECO:0000256" key="2">
    <source>
        <dbReference type="ARBA" id="ARBA00022448"/>
    </source>
</evidence>
<evidence type="ECO:0000256" key="6">
    <source>
        <dbReference type="ARBA" id="ARBA00022989"/>
    </source>
</evidence>
<dbReference type="GO" id="GO:0055085">
    <property type="term" value="P:transmembrane transport"/>
    <property type="evidence" value="ECO:0007669"/>
    <property type="project" value="InterPro"/>
</dbReference>
<name>A0A9W6NZ13_9PSEU</name>
<evidence type="ECO:0000313" key="10">
    <source>
        <dbReference type="EMBL" id="GLL14474.1"/>
    </source>
</evidence>
<feature type="transmembrane region" description="Helical" evidence="8">
    <location>
        <begin position="214"/>
        <end position="236"/>
    </location>
</feature>
<feature type="transmembrane region" description="Helical" evidence="8">
    <location>
        <begin position="374"/>
        <end position="396"/>
    </location>
</feature>
<organism evidence="10 11">
    <name type="scientific">Pseudonocardia halophobica</name>
    <dbReference type="NCBI Taxonomy" id="29401"/>
    <lineage>
        <taxon>Bacteria</taxon>
        <taxon>Bacillati</taxon>
        <taxon>Actinomycetota</taxon>
        <taxon>Actinomycetes</taxon>
        <taxon>Pseudonocardiales</taxon>
        <taxon>Pseudonocardiaceae</taxon>
        <taxon>Pseudonocardia</taxon>
    </lineage>
</organism>
<evidence type="ECO:0000256" key="8">
    <source>
        <dbReference type="RuleBase" id="RU363032"/>
    </source>
</evidence>
<feature type="transmembrane region" description="Helical" evidence="8">
    <location>
        <begin position="25"/>
        <end position="51"/>
    </location>
</feature>
<dbReference type="PANTHER" id="PTHR43357:SF4">
    <property type="entry name" value="INNER MEMBRANE ABC TRANSPORTER PERMEASE PROTEIN YDCV"/>
    <property type="match status" value="1"/>
</dbReference>
<dbReference type="RefSeq" id="WP_037050619.1">
    <property type="nucleotide sequence ID" value="NZ_BAAAUZ010000032.1"/>
</dbReference>
<protein>
    <submittedName>
        <fullName evidence="10">Membrane protein</fullName>
    </submittedName>
</protein>
<evidence type="ECO:0000256" key="4">
    <source>
        <dbReference type="ARBA" id="ARBA00022519"/>
    </source>
</evidence>
<evidence type="ECO:0000313" key="11">
    <source>
        <dbReference type="Proteomes" id="UP001143463"/>
    </source>
</evidence>
<feature type="transmembrane region" description="Helical" evidence="8">
    <location>
        <begin position="156"/>
        <end position="177"/>
    </location>
</feature>
<feature type="transmembrane region" description="Helical" evidence="8">
    <location>
        <begin position="260"/>
        <end position="280"/>
    </location>
</feature>
<dbReference type="AlphaFoldDB" id="A0A9W6NZ13"/>
<keyword evidence="7 8" id="KW-0472">Membrane</keyword>
<feature type="transmembrane region" description="Helical" evidence="8">
    <location>
        <begin position="116"/>
        <end position="136"/>
    </location>
</feature>
<evidence type="ECO:0000259" key="9">
    <source>
        <dbReference type="PROSITE" id="PS50928"/>
    </source>
</evidence>
<evidence type="ECO:0000256" key="7">
    <source>
        <dbReference type="ARBA" id="ARBA00023136"/>
    </source>
</evidence>
<feature type="transmembrane region" description="Helical" evidence="8">
    <location>
        <begin position="542"/>
        <end position="564"/>
    </location>
</feature>
<feature type="transmembrane region" description="Helical" evidence="8">
    <location>
        <begin position="484"/>
        <end position="509"/>
    </location>
</feature>
<dbReference type="PANTHER" id="PTHR43357">
    <property type="entry name" value="INNER MEMBRANE ABC TRANSPORTER PERMEASE PROTEIN YDCV"/>
    <property type="match status" value="1"/>
</dbReference>
<reference evidence="10" key="1">
    <citation type="journal article" date="2014" name="Int. J. Syst. Evol. Microbiol.">
        <title>Complete genome sequence of Corynebacterium casei LMG S-19264T (=DSM 44701T), isolated from a smear-ripened cheese.</title>
        <authorList>
            <consortium name="US DOE Joint Genome Institute (JGI-PGF)"/>
            <person name="Walter F."/>
            <person name="Albersmeier A."/>
            <person name="Kalinowski J."/>
            <person name="Ruckert C."/>
        </authorList>
    </citation>
    <scope>NUCLEOTIDE SEQUENCE</scope>
    <source>
        <strain evidence="10">VKM Ac-1069</strain>
    </source>
</reference>
<keyword evidence="11" id="KW-1185">Reference proteome</keyword>
<dbReference type="CDD" id="cd06261">
    <property type="entry name" value="TM_PBP2"/>
    <property type="match status" value="2"/>
</dbReference>
<evidence type="ECO:0000256" key="1">
    <source>
        <dbReference type="ARBA" id="ARBA00004429"/>
    </source>
</evidence>
<dbReference type="InterPro" id="IPR035906">
    <property type="entry name" value="MetI-like_sf"/>
</dbReference>
<dbReference type="Gene3D" id="1.10.3720.10">
    <property type="entry name" value="MetI-like"/>
    <property type="match status" value="2"/>
</dbReference>
<evidence type="ECO:0000256" key="3">
    <source>
        <dbReference type="ARBA" id="ARBA00022475"/>
    </source>
</evidence>
<feature type="transmembrane region" description="Helical" evidence="8">
    <location>
        <begin position="408"/>
        <end position="428"/>
    </location>
</feature>
<sequence length="572" mass="61012">MPQPTLLDAGPAPGGPPPTARRSDLVLPGVTLLTFVIVAVLVLVPLGFLLVKTFTVDGSFSLAAFADTVNYPGFGAALWTTVVFAVLATVIALVTGSTTAFVLVRTDVPARRALSLVVLVPLILPSVLYAMAWVFLASPRIGLLEHFLGWTALDVYSVGGMALVQGLAMAPLAHLAFAGTFTSMDPSLEEAARVGGASAVRTFRRVTLPLARPALLSTTVLCFTLAVEGFEIPILLGLPNKQFTLTTLIYQAIGEYPPDYGVAGAISTMLVVALALVILAQNRAMRATRSFQTISAKGHSARRLSLGAWRWPVCALTWAYVGVIVVAPVVMLAYASTQTFYRPPSWESLATASLDSYRAAAGTRDFADAAINSVLLSVVVASALMFLMSVVAWIRVRSGLRLAWVVESIATVPLVVPGLILGVALLTVYVNADIGVYGGLGILVIAYMTRYMPFGVRYAQNAMYQIDDHLEESARVSGASRWRAFVRVLVPLMRPGLVAGWIFIAIVSFRDLSTPVLLYSSDSKVFPVLVLEKWQNGALSEAATMGMMLVLFLLVVGALAAVPLRRSGGVRL</sequence>
<keyword evidence="4" id="KW-0997">Cell inner membrane</keyword>
<dbReference type="EMBL" id="BSFQ01000032">
    <property type="protein sequence ID" value="GLL14474.1"/>
    <property type="molecule type" value="Genomic_DNA"/>
</dbReference>
<reference evidence="10" key="2">
    <citation type="submission" date="2023-01" db="EMBL/GenBank/DDBJ databases">
        <authorList>
            <person name="Sun Q."/>
            <person name="Evtushenko L."/>
        </authorList>
    </citation>
    <scope>NUCLEOTIDE SEQUENCE</scope>
    <source>
        <strain evidence="10">VKM Ac-1069</strain>
    </source>
</reference>
<keyword evidence="2 8" id="KW-0813">Transport</keyword>
<proteinExistence type="inferred from homology"/>
<dbReference type="InterPro" id="IPR000515">
    <property type="entry name" value="MetI-like"/>
</dbReference>
<keyword evidence="5 8" id="KW-0812">Transmembrane</keyword>
<comment type="caution">
    <text evidence="10">The sequence shown here is derived from an EMBL/GenBank/DDBJ whole genome shotgun (WGS) entry which is preliminary data.</text>
</comment>
<evidence type="ECO:0000256" key="5">
    <source>
        <dbReference type="ARBA" id="ARBA00022692"/>
    </source>
</evidence>
<comment type="subcellular location">
    <subcellularLocation>
        <location evidence="1">Cell inner membrane</location>
        <topology evidence="1">Multi-pass membrane protein</topology>
    </subcellularLocation>
    <subcellularLocation>
        <location evidence="8">Cell membrane</location>
        <topology evidence="8">Multi-pass membrane protein</topology>
    </subcellularLocation>
</comment>
<feature type="transmembrane region" description="Helical" evidence="8">
    <location>
        <begin position="71"/>
        <end position="104"/>
    </location>
</feature>
<dbReference type="SUPFAM" id="SSF161098">
    <property type="entry name" value="MetI-like"/>
    <property type="match status" value="2"/>
</dbReference>
<dbReference type="GO" id="GO:0005886">
    <property type="term" value="C:plasma membrane"/>
    <property type="evidence" value="ECO:0007669"/>
    <property type="project" value="UniProtKB-SubCell"/>
</dbReference>
<accession>A0A9W6NZ13</accession>
<feature type="transmembrane region" description="Helical" evidence="8">
    <location>
        <begin position="311"/>
        <end position="335"/>
    </location>
</feature>
<feature type="transmembrane region" description="Helical" evidence="8">
    <location>
        <begin position="434"/>
        <end position="453"/>
    </location>
</feature>
<dbReference type="Proteomes" id="UP001143463">
    <property type="component" value="Unassembled WGS sequence"/>
</dbReference>
<dbReference type="Pfam" id="PF00528">
    <property type="entry name" value="BPD_transp_1"/>
    <property type="match status" value="2"/>
</dbReference>
<gene>
    <name evidence="10" type="ORF">GCM10017577_56210</name>
</gene>
<dbReference type="PROSITE" id="PS50928">
    <property type="entry name" value="ABC_TM1"/>
    <property type="match status" value="2"/>
</dbReference>
<keyword evidence="6 8" id="KW-1133">Transmembrane helix</keyword>
<keyword evidence="3" id="KW-1003">Cell membrane</keyword>
<feature type="domain" description="ABC transmembrane type-1" evidence="9">
    <location>
        <begin position="78"/>
        <end position="281"/>
    </location>
</feature>
<comment type="similarity">
    <text evidence="8">Belongs to the binding-protein-dependent transport system permease family.</text>
</comment>
<feature type="domain" description="ABC transmembrane type-1" evidence="9">
    <location>
        <begin position="370"/>
        <end position="560"/>
    </location>
</feature>